<evidence type="ECO:0000313" key="1">
    <source>
        <dbReference type="EMBL" id="ACY13683.1"/>
    </source>
</evidence>
<protein>
    <recommendedName>
        <fullName evidence="3">Outer membrane protein beta-barrel domain-containing protein</fullName>
    </recommendedName>
</protein>
<reference evidence="1 2" key="1">
    <citation type="journal article" date="2010" name="Stand. Genomic Sci.">
        <title>Complete genome sequence of Haliangium ochraceum type strain (SMP-2).</title>
        <authorList>
            <consortium name="US DOE Joint Genome Institute (JGI-PGF)"/>
            <person name="Ivanova N."/>
            <person name="Daum C."/>
            <person name="Lang E."/>
            <person name="Abt B."/>
            <person name="Kopitz M."/>
            <person name="Saunders E."/>
            <person name="Lapidus A."/>
            <person name="Lucas S."/>
            <person name="Glavina Del Rio T."/>
            <person name="Nolan M."/>
            <person name="Tice H."/>
            <person name="Copeland A."/>
            <person name="Cheng J.F."/>
            <person name="Chen F."/>
            <person name="Bruce D."/>
            <person name="Goodwin L."/>
            <person name="Pitluck S."/>
            <person name="Mavromatis K."/>
            <person name="Pati A."/>
            <person name="Mikhailova N."/>
            <person name="Chen A."/>
            <person name="Palaniappan K."/>
            <person name="Land M."/>
            <person name="Hauser L."/>
            <person name="Chang Y.J."/>
            <person name="Jeffries C.D."/>
            <person name="Detter J.C."/>
            <person name="Brettin T."/>
            <person name="Rohde M."/>
            <person name="Goker M."/>
            <person name="Bristow J."/>
            <person name="Markowitz V."/>
            <person name="Eisen J.A."/>
            <person name="Hugenholtz P."/>
            <person name="Kyrpides N.C."/>
            <person name="Klenk H.P."/>
        </authorList>
    </citation>
    <scope>NUCLEOTIDE SEQUENCE [LARGE SCALE GENOMIC DNA]</scope>
    <source>
        <strain evidence="2">DSM 14365 / CIP 107738 / JCM 11303 / AJ 13395 / SMP-2</strain>
    </source>
</reference>
<dbReference type="EMBL" id="CP001804">
    <property type="protein sequence ID" value="ACY13683.1"/>
    <property type="molecule type" value="Genomic_DNA"/>
</dbReference>
<dbReference type="Proteomes" id="UP000001880">
    <property type="component" value="Chromosome"/>
</dbReference>
<sequence length="109" mass="11665">MLVRLDADISEPFGLYLAAGVTTGLLLTAEQTDTDGQVFDRKEDTRNVDVGLSAAIGATLTVTSKVSTLLEARYTQGFLTIQDPPENEILNRAIYISLGIEVAFGGDSQ</sequence>
<keyword evidence="2" id="KW-1185">Reference proteome</keyword>
<accession>D0LRY6</accession>
<gene>
    <name evidence="1" type="ordered locus">Hoch_1095</name>
</gene>
<organism evidence="1 2">
    <name type="scientific">Haliangium ochraceum (strain DSM 14365 / JCM 11303 / SMP-2)</name>
    <dbReference type="NCBI Taxonomy" id="502025"/>
    <lineage>
        <taxon>Bacteria</taxon>
        <taxon>Pseudomonadati</taxon>
        <taxon>Myxococcota</taxon>
        <taxon>Polyangia</taxon>
        <taxon>Haliangiales</taxon>
        <taxon>Kofleriaceae</taxon>
        <taxon>Haliangium</taxon>
    </lineage>
</organism>
<dbReference type="SUPFAM" id="SSF56925">
    <property type="entry name" value="OMPA-like"/>
    <property type="match status" value="1"/>
</dbReference>
<evidence type="ECO:0008006" key="3">
    <source>
        <dbReference type="Google" id="ProtNLM"/>
    </source>
</evidence>
<dbReference type="eggNOG" id="COG3637">
    <property type="taxonomic scope" value="Bacteria"/>
</dbReference>
<evidence type="ECO:0000313" key="2">
    <source>
        <dbReference type="Proteomes" id="UP000001880"/>
    </source>
</evidence>
<dbReference type="AlphaFoldDB" id="D0LRY6"/>
<proteinExistence type="predicted"/>
<dbReference type="HOGENOM" id="CLU_2180173_0_0_7"/>
<dbReference type="InterPro" id="IPR011250">
    <property type="entry name" value="OMP/PagP_B-barrel"/>
</dbReference>
<name>D0LRY6_HALO1</name>
<dbReference type="KEGG" id="hoh:Hoch_1095"/>